<dbReference type="EMBL" id="JBHUEA010000002">
    <property type="protein sequence ID" value="MFD1720242.1"/>
    <property type="molecule type" value="Genomic_DNA"/>
</dbReference>
<dbReference type="Proteomes" id="UP001597347">
    <property type="component" value="Unassembled WGS sequence"/>
</dbReference>
<comment type="caution">
    <text evidence="3">The sequence shown here is derived from an EMBL/GenBank/DDBJ whole genome shotgun (WGS) entry which is preliminary data.</text>
</comment>
<dbReference type="RefSeq" id="WP_377931448.1">
    <property type="nucleotide sequence ID" value="NZ_JBHUEA010000002.1"/>
</dbReference>
<feature type="transmembrane region" description="Helical" evidence="1">
    <location>
        <begin position="121"/>
        <end position="145"/>
    </location>
</feature>
<name>A0ABW4LAE1_9MICO</name>
<keyword evidence="1" id="KW-0472">Membrane</keyword>
<organism evidence="3 4">
    <name type="scientific">Amnibacterium endophyticum</name>
    <dbReference type="NCBI Taxonomy" id="2109337"/>
    <lineage>
        <taxon>Bacteria</taxon>
        <taxon>Bacillati</taxon>
        <taxon>Actinomycetota</taxon>
        <taxon>Actinomycetes</taxon>
        <taxon>Micrococcales</taxon>
        <taxon>Microbacteriaceae</taxon>
        <taxon>Amnibacterium</taxon>
    </lineage>
</organism>
<evidence type="ECO:0000313" key="4">
    <source>
        <dbReference type="Proteomes" id="UP001597347"/>
    </source>
</evidence>
<sequence length="266" mass="28117">MSARPGAARDADGPAGSVEPVGRAYRPRAELLLVLGVSLGQSAVWAVVSLADTLSRGPLRSQPQTLNPTQNVRPLFDLIEQLLSIAFPLVPVLLALYLMGPGVLRRIGLDVRRPGFDAGTGALLALAIGLPGLGLYFAGVALGITTPVHAAGLAPQWYAVPVLVLSALRAALQEEVIVVAFLVSRLRDARWGWPAVVVTSALLRGSYHLYQGFGPAIGNAVMGVVFALFYRRFGRVAPLVVAHFLLDLVSFVGYYVVQAVAPGLLP</sequence>
<feature type="transmembrane region" description="Helical" evidence="1">
    <location>
        <begin position="237"/>
        <end position="257"/>
    </location>
</feature>
<dbReference type="EC" id="3.4.-.-" evidence="3"/>
<proteinExistence type="predicted"/>
<feature type="domain" description="CAAX prenyl protease 2/Lysostaphin resistance protein A-like" evidence="2">
    <location>
        <begin position="158"/>
        <end position="249"/>
    </location>
</feature>
<evidence type="ECO:0000259" key="2">
    <source>
        <dbReference type="Pfam" id="PF02517"/>
    </source>
</evidence>
<gene>
    <name evidence="3" type="ORF">ACFSBI_01655</name>
</gene>
<evidence type="ECO:0000313" key="3">
    <source>
        <dbReference type="EMBL" id="MFD1720242.1"/>
    </source>
</evidence>
<keyword evidence="3" id="KW-0378">Hydrolase</keyword>
<dbReference type="GO" id="GO:0016787">
    <property type="term" value="F:hydrolase activity"/>
    <property type="evidence" value="ECO:0007669"/>
    <property type="project" value="UniProtKB-KW"/>
</dbReference>
<keyword evidence="1" id="KW-0812">Transmembrane</keyword>
<feature type="transmembrane region" description="Helical" evidence="1">
    <location>
        <begin position="213"/>
        <end position="230"/>
    </location>
</feature>
<evidence type="ECO:0000256" key="1">
    <source>
        <dbReference type="SAM" id="Phobius"/>
    </source>
</evidence>
<feature type="transmembrane region" description="Helical" evidence="1">
    <location>
        <begin position="31"/>
        <end position="51"/>
    </location>
</feature>
<keyword evidence="1" id="KW-1133">Transmembrane helix</keyword>
<dbReference type="Pfam" id="PF02517">
    <property type="entry name" value="Rce1-like"/>
    <property type="match status" value="1"/>
</dbReference>
<feature type="transmembrane region" description="Helical" evidence="1">
    <location>
        <begin position="82"/>
        <end position="100"/>
    </location>
</feature>
<keyword evidence="4" id="KW-1185">Reference proteome</keyword>
<protein>
    <submittedName>
        <fullName evidence="3">CPBP family intramembrane glutamic endopeptidase</fullName>
        <ecNumber evidence="3">3.4.-.-</ecNumber>
    </submittedName>
</protein>
<dbReference type="InterPro" id="IPR003675">
    <property type="entry name" value="Rce1/LyrA-like_dom"/>
</dbReference>
<reference evidence="4" key="1">
    <citation type="journal article" date="2019" name="Int. J. Syst. Evol. Microbiol.">
        <title>The Global Catalogue of Microorganisms (GCM) 10K type strain sequencing project: providing services to taxonomists for standard genome sequencing and annotation.</title>
        <authorList>
            <consortium name="The Broad Institute Genomics Platform"/>
            <consortium name="The Broad Institute Genome Sequencing Center for Infectious Disease"/>
            <person name="Wu L."/>
            <person name="Ma J."/>
        </authorList>
    </citation>
    <scope>NUCLEOTIDE SEQUENCE [LARGE SCALE GENOMIC DNA]</scope>
    <source>
        <strain evidence="4">CGMCC 1.12471</strain>
    </source>
</reference>
<accession>A0ABW4LAE1</accession>